<dbReference type="Gene3D" id="3.40.630.30">
    <property type="match status" value="1"/>
</dbReference>
<dbReference type="SUPFAM" id="SSF55729">
    <property type="entry name" value="Acyl-CoA N-acyltransferases (Nat)"/>
    <property type="match status" value="1"/>
</dbReference>
<reference evidence="2" key="1">
    <citation type="submission" date="2019-01" db="EMBL/GenBank/DDBJ databases">
        <title>Oenococcus sicerae UCMA17102.</title>
        <authorList>
            <person name="Cousin F.J."/>
            <person name="Le Guellec R."/>
            <person name="Cretenet M."/>
        </authorList>
    </citation>
    <scope>NUCLEOTIDE SEQUENCE</scope>
    <source>
        <strain evidence="2">UCMA17102</strain>
    </source>
</reference>
<evidence type="ECO:0000313" key="3">
    <source>
        <dbReference type="Proteomes" id="UP001167919"/>
    </source>
</evidence>
<dbReference type="EMBL" id="SDWY01000002">
    <property type="protein sequence ID" value="MDN6900023.1"/>
    <property type="molecule type" value="Genomic_DNA"/>
</dbReference>
<dbReference type="GO" id="GO:0016747">
    <property type="term" value="F:acyltransferase activity, transferring groups other than amino-acyl groups"/>
    <property type="evidence" value="ECO:0007669"/>
    <property type="project" value="InterPro"/>
</dbReference>
<gene>
    <name evidence="2" type="ORF">EVC35_03245</name>
</gene>
<dbReference type="InterPro" id="IPR016181">
    <property type="entry name" value="Acyl_CoA_acyltransferase"/>
</dbReference>
<accession>A0AAJ1VLZ7</accession>
<dbReference type="PROSITE" id="PS51186">
    <property type="entry name" value="GNAT"/>
    <property type="match status" value="1"/>
</dbReference>
<sequence>MRMSEIKIPELAVFIEKANQLKIQSSLHVADTLAEITQDLQNLSLYQSLFETNERGGLLAAMIVDQYQSGPNLIDEIWGPMTLPYNEPLREHLLQKYLVNKKQHVETMFFFKEQDTWLTEQLIMRKNKLTYENIWRKSLAHAGSMPELPTVRIEHWQETVSSSIYKRVHQLHEMAFHHAKRTMTNLLTNLSYSHSLWLLYDHDIIQSYAIVDIDLDRKNAHLDFIATDTHFLRHHAATQLITAVCYGLHHQQVDYLYLVQSDHAKAAYHLYEKLGFVKLETDVAGSLT</sequence>
<evidence type="ECO:0000259" key="1">
    <source>
        <dbReference type="PROSITE" id="PS51186"/>
    </source>
</evidence>
<dbReference type="Proteomes" id="UP001167919">
    <property type="component" value="Unassembled WGS sequence"/>
</dbReference>
<dbReference type="Pfam" id="PF00583">
    <property type="entry name" value="Acetyltransf_1"/>
    <property type="match status" value="1"/>
</dbReference>
<name>A0AAJ1VLZ7_9LACO</name>
<dbReference type="AlphaFoldDB" id="A0AAJ1VLZ7"/>
<comment type="caution">
    <text evidence="2">The sequence shown here is derived from an EMBL/GenBank/DDBJ whole genome shotgun (WGS) entry which is preliminary data.</text>
</comment>
<evidence type="ECO:0000313" key="2">
    <source>
        <dbReference type="EMBL" id="MDN6900023.1"/>
    </source>
</evidence>
<protein>
    <submittedName>
        <fullName evidence="2">GNAT family N-acetyltransferase</fullName>
    </submittedName>
</protein>
<dbReference type="InterPro" id="IPR000182">
    <property type="entry name" value="GNAT_dom"/>
</dbReference>
<proteinExistence type="predicted"/>
<organism evidence="2 3">
    <name type="scientific">Oenococcus sicerae</name>
    <dbReference type="NCBI Taxonomy" id="2203724"/>
    <lineage>
        <taxon>Bacteria</taxon>
        <taxon>Bacillati</taxon>
        <taxon>Bacillota</taxon>
        <taxon>Bacilli</taxon>
        <taxon>Lactobacillales</taxon>
        <taxon>Lactobacillaceae</taxon>
        <taxon>Oenococcus</taxon>
    </lineage>
</organism>
<feature type="domain" description="N-acetyltransferase" evidence="1">
    <location>
        <begin position="151"/>
        <end position="288"/>
    </location>
</feature>